<feature type="compositionally biased region" description="Low complexity" evidence="8">
    <location>
        <begin position="355"/>
        <end position="371"/>
    </location>
</feature>
<dbReference type="Pfam" id="PF13912">
    <property type="entry name" value="zf-C2H2_6"/>
    <property type="match status" value="2"/>
</dbReference>
<evidence type="ECO:0000256" key="7">
    <source>
        <dbReference type="PROSITE-ProRule" id="PRU00042"/>
    </source>
</evidence>
<evidence type="ECO:0000256" key="9">
    <source>
        <dbReference type="SAM" id="SignalP"/>
    </source>
</evidence>
<comment type="caution">
    <text evidence="11">The sequence shown here is derived from an EMBL/GenBank/DDBJ whole genome shotgun (WGS) entry which is preliminary data.</text>
</comment>
<sequence length="568" mass="60025">MSKGSLICALVVLQAACCSVSLCCLQPAGDGPSGVVDGQIEGASPCQDPSFMWRRRRDGILDGAGAGATRRRASNESVDTANPARRASDGIVGGTDHDAVRHARDGFADGAAGAAAASSSVRRARDGFLESVRRARDDFLEHTDPARRGGRGGLFLDGTGGAVRRARNAVADVVTGAGRHARDGSIYGAGGAARRAHDGVPNGTTAGTAAGSGGCSTNGDDGFCIVEAPAGHRQLPVGDHQVDHRVVPQRGAANNANVDAIEVANVVAIEVANVVAIEVVAEELSAEQSCKVECQVCGKRFKNDKSLFGHLRSHPNRGYRGAKTPHRNLNPRSPSSTPSSSRVAMPPSSQQQIETRTPPSSSSRMAMPPSSQQQIETSTPPSFSRMVGDSDFSTVQDVNSTVYEKLAACAMLTLRYQHSGRQPSQSPSPSPSPWCGKRKHGSTEQAAPGAAGEGGELVTSSIIRAGTDEDGSGSAAWEAQRKGKKKLKECREAERKEKDETGRKEKRPYMCKQCNVEFSTHQALGGHMAGHYKDKKNLILNEKQPEVADEHRRPPLGFDLNVEASEQQ</sequence>
<name>A0A8J5SVI5_ZIZPA</name>
<protein>
    <recommendedName>
        <fullName evidence="10">C2H2-type domain-containing protein</fullName>
    </recommendedName>
</protein>
<evidence type="ECO:0000256" key="1">
    <source>
        <dbReference type="ARBA" id="ARBA00022723"/>
    </source>
</evidence>
<dbReference type="SMART" id="SM00355">
    <property type="entry name" value="ZnF_C2H2"/>
    <property type="match status" value="2"/>
</dbReference>
<evidence type="ECO:0000313" key="12">
    <source>
        <dbReference type="Proteomes" id="UP000729402"/>
    </source>
</evidence>
<reference evidence="11" key="1">
    <citation type="journal article" date="2021" name="bioRxiv">
        <title>Whole Genome Assembly and Annotation of Northern Wild Rice, Zizania palustris L., Supports a Whole Genome Duplication in the Zizania Genus.</title>
        <authorList>
            <person name="Haas M."/>
            <person name="Kono T."/>
            <person name="Macchietto M."/>
            <person name="Millas R."/>
            <person name="McGilp L."/>
            <person name="Shao M."/>
            <person name="Duquette J."/>
            <person name="Hirsch C.N."/>
            <person name="Kimball J."/>
        </authorList>
    </citation>
    <scope>NUCLEOTIDE SEQUENCE</scope>
    <source>
        <tissue evidence="11">Fresh leaf tissue</tissue>
    </source>
</reference>
<dbReference type="PROSITE" id="PS50157">
    <property type="entry name" value="ZINC_FINGER_C2H2_2"/>
    <property type="match status" value="2"/>
</dbReference>
<keyword evidence="9" id="KW-0732">Signal</keyword>
<feature type="region of interest" description="Disordered" evidence="8">
    <location>
        <begin position="545"/>
        <end position="568"/>
    </location>
</feature>
<gene>
    <name evidence="11" type="ORF">GUJ93_ZPchr0006g45292</name>
</gene>
<keyword evidence="1" id="KW-0479">Metal-binding</keyword>
<feature type="region of interest" description="Disordered" evidence="8">
    <location>
        <begin position="419"/>
        <end position="506"/>
    </location>
</feature>
<keyword evidence="4" id="KW-0862">Zinc</keyword>
<evidence type="ECO:0000256" key="8">
    <source>
        <dbReference type="SAM" id="MobiDB-lite"/>
    </source>
</evidence>
<evidence type="ECO:0000256" key="3">
    <source>
        <dbReference type="ARBA" id="ARBA00022771"/>
    </source>
</evidence>
<feature type="chain" id="PRO_5035264470" description="C2H2-type domain-containing protein" evidence="9">
    <location>
        <begin position="24"/>
        <end position="568"/>
    </location>
</feature>
<evidence type="ECO:0000256" key="6">
    <source>
        <dbReference type="ARBA" id="ARBA00023163"/>
    </source>
</evidence>
<evidence type="ECO:0000259" key="10">
    <source>
        <dbReference type="PROSITE" id="PS50157"/>
    </source>
</evidence>
<evidence type="ECO:0000256" key="4">
    <source>
        <dbReference type="ARBA" id="ARBA00022833"/>
    </source>
</evidence>
<keyword evidence="6" id="KW-0804">Transcription</keyword>
<feature type="compositionally biased region" description="Low complexity" evidence="8">
    <location>
        <begin position="331"/>
        <end position="342"/>
    </location>
</feature>
<keyword evidence="12" id="KW-1185">Reference proteome</keyword>
<evidence type="ECO:0000313" key="11">
    <source>
        <dbReference type="EMBL" id="KAG8076137.1"/>
    </source>
</evidence>
<dbReference type="EMBL" id="JAAALK010000283">
    <property type="protein sequence ID" value="KAG8076137.1"/>
    <property type="molecule type" value="Genomic_DNA"/>
</dbReference>
<dbReference type="PANTHER" id="PTHR45988">
    <property type="entry name" value="C2H2 TYPE ZINC FINGER TRANSCRIPTION FACTOR FAMILY-RELATED"/>
    <property type="match status" value="1"/>
</dbReference>
<dbReference type="GO" id="GO:0000976">
    <property type="term" value="F:transcription cis-regulatory region binding"/>
    <property type="evidence" value="ECO:0007669"/>
    <property type="project" value="TreeGrafter"/>
</dbReference>
<dbReference type="InterPro" id="IPR013087">
    <property type="entry name" value="Znf_C2H2_type"/>
</dbReference>
<dbReference type="AlphaFoldDB" id="A0A8J5SVI5"/>
<keyword evidence="3 7" id="KW-0863">Zinc-finger</keyword>
<feature type="region of interest" description="Disordered" evidence="8">
    <location>
        <begin position="63"/>
        <end position="95"/>
    </location>
</feature>
<feature type="compositionally biased region" description="Basic and acidic residues" evidence="8">
    <location>
        <begin position="489"/>
        <end position="503"/>
    </location>
</feature>
<keyword evidence="2" id="KW-0677">Repeat</keyword>
<dbReference type="PANTHER" id="PTHR45988:SF18">
    <property type="entry name" value="C2H2-TYPE ZINC FINGER FAMILY PROTEIN"/>
    <property type="match status" value="1"/>
</dbReference>
<evidence type="ECO:0000256" key="5">
    <source>
        <dbReference type="ARBA" id="ARBA00023015"/>
    </source>
</evidence>
<feature type="compositionally biased region" description="Polar residues" evidence="8">
    <location>
        <begin position="372"/>
        <end position="382"/>
    </location>
</feature>
<dbReference type="InterPro" id="IPR044653">
    <property type="entry name" value="AZF1/2/3-like"/>
</dbReference>
<feature type="region of interest" description="Disordered" evidence="8">
    <location>
        <begin position="307"/>
        <end position="388"/>
    </location>
</feature>
<keyword evidence="5" id="KW-0805">Transcription regulation</keyword>
<feature type="domain" description="C2H2-type" evidence="10">
    <location>
        <begin position="509"/>
        <end position="536"/>
    </location>
</feature>
<dbReference type="GO" id="GO:0003700">
    <property type="term" value="F:DNA-binding transcription factor activity"/>
    <property type="evidence" value="ECO:0007669"/>
    <property type="project" value="InterPro"/>
</dbReference>
<dbReference type="PROSITE" id="PS00028">
    <property type="entry name" value="ZINC_FINGER_C2H2_1"/>
    <property type="match status" value="2"/>
</dbReference>
<dbReference type="OrthoDB" id="6077919at2759"/>
<feature type="signal peptide" evidence="9">
    <location>
        <begin position="1"/>
        <end position="23"/>
    </location>
</feature>
<feature type="domain" description="C2H2-type" evidence="10">
    <location>
        <begin position="292"/>
        <end position="319"/>
    </location>
</feature>
<organism evidence="11 12">
    <name type="scientific">Zizania palustris</name>
    <name type="common">Northern wild rice</name>
    <dbReference type="NCBI Taxonomy" id="103762"/>
    <lineage>
        <taxon>Eukaryota</taxon>
        <taxon>Viridiplantae</taxon>
        <taxon>Streptophyta</taxon>
        <taxon>Embryophyta</taxon>
        <taxon>Tracheophyta</taxon>
        <taxon>Spermatophyta</taxon>
        <taxon>Magnoliopsida</taxon>
        <taxon>Liliopsida</taxon>
        <taxon>Poales</taxon>
        <taxon>Poaceae</taxon>
        <taxon>BOP clade</taxon>
        <taxon>Oryzoideae</taxon>
        <taxon>Oryzeae</taxon>
        <taxon>Zizaniinae</taxon>
        <taxon>Zizania</taxon>
    </lineage>
</organism>
<dbReference type="GO" id="GO:0005634">
    <property type="term" value="C:nucleus"/>
    <property type="evidence" value="ECO:0007669"/>
    <property type="project" value="TreeGrafter"/>
</dbReference>
<reference evidence="11" key="2">
    <citation type="submission" date="2021-02" db="EMBL/GenBank/DDBJ databases">
        <authorList>
            <person name="Kimball J.A."/>
            <person name="Haas M.W."/>
            <person name="Macchietto M."/>
            <person name="Kono T."/>
            <person name="Duquette J."/>
            <person name="Shao M."/>
        </authorList>
    </citation>
    <scope>NUCLEOTIDE SEQUENCE</scope>
    <source>
        <tissue evidence="11">Fresh leaf tissue</tissue>
    </source>
</reference>
<dbReference type="Proteomes" id="UP000729402">
    <property type="component" value="Unassembled WGS sequence"/>
</dbReference>
<evidence type="ECO:0000256" key="2">
    <source>
        <dbReference type="ARBA" id="ARBA00022737"/>
    </source>
</evidence>
<dbReference type="GO" id="GO:0008270">
    <property type="term" value="F:zinc ion binding"/>
    <property type="evidence" value="ECO:0007669"/>
    <property type="project" value="UniProtKB-KW"/>
</dbReference>
<proteinExistence type="predicted"/>
<accession>A0A8J5SVI5</accession>